<feature type="compositionally biased region" description="Acidic residues" evidence="1">
    <location>
        <begin position="402"/>
        <end position="413"/>
    </location>
</feature>
<evidence type="ECO:0000313" key="2">
    <source>
        <dbReference type="EMBL" id="KNE97949.1"/>
    </source>
</evidence>
<organism evidence="2 3">
    <name type="scientific">Puccinia striiformis f. sp. tritici PST-78</name>
    <dbReference type="NCBI Taxonomy" id="1165861"/>
    <lineage>
        <taxon>Eukaryota</taxon>
        <taxon>Fungi</taxon>
        <taxon>Dikarya</taxon>
        <taxon>Basidiomycota</taxon>
        <taxon>Pucciniomycotina</taxon>
        <taxon>Pucciniomycetes</taxon>
        <taxon>Pucciniales</taxon>
        <taxon>Pucciniaceae</taxon>
        <taxon>Puccinia</taxon>
    </lineage>
</organism>
<evidence type="ECO:0000256" key="1">
    <source>
        <dbReference type="SAM" id="MobiDB-lite"/>
    </source>
</evidence>
<protein>
    <submittedName>
        <fullName evidence="2">Uncharacterized protein</fullName>
    </submittedName>
</protein>
<dbReference type="EMBL" id="AJIL01000062">
    <property type="protein sequence ID" value="KNE97949.1"/>
    <property type="molecule type" value="Genomic_DNA"/>
</dbReference>
<feature type="compositionally biased region" description="Basic and acidic residues" evidence="1">
    <location>
        <begin position="114"/>
        <end position="123"/>
    </location>
</feature>
<feature type="compositionally biased region" description="Low complexity" evidence="1">
    <location>
        <begin position="137"/>
        <end position="152"/>
    </location>
</feature>
<evidence type="ECO:0000313" key="3">
    <source>
        <dbReference type="Proteomes" id="UP000054564"/>
    </source>
</evidence>
<name>A0A0L0VG33_9BASI</name>
<feature type="compositionally biased region" description="Pro residues" evidence="1">
    <location>
        <begin position="125"/>
        <end position="136"/>
    </location>
</feature>
<accession>A0A0L0VG33</accession>
<feature type="compositionally biased region" description="Polar residues" evidence="1">
    <location>
        <begin position="258"/>
        <end position="269"/>
    </location>
</feature>
<reference evidence="3" key="1">
    <citation type="submission" date="2014-03" db="EMBL/GenBank/DDBJ databases">
        <title>The Genome Sequence of Puccinia striiformis f. sp. tritici PST-78.</title>
        <authorList>
            <consortium name="The Broad Institute Genome Sequencing Platform"/>
            <person name="Cuomo C."/>
            <person name="Hulbert S."/>
            <person name="Chen X."/>
            <person name="Walker B."/>
            <person name="Young S.K."/>
            <person name="Zeng Q."/>
            <person name="Gargeya S."/>
            <person name="Fitzgerald M."/>
            <person name="Haas B."/>
            <person name="Abouelleil A."/>
            <person name="Alvarado L."/>
            <person name="Arachchi H.M."/>
            <person name="Berlin A.M."/>
            <person name="Chapman S.B."/>
            <person name="Goldberg J."/>
            <person name="Griggs A."/>
            <person name="Gujja S."/>
            <person name="Hansen M."/>
            <person name="Howarth C."/>
            <person name="Imamovic A."/>
            <person name="Larimer J."/>
            <person name="McCowan C."/>
            <person name="Montmayeur A."/>
            <person name="Murphy C."/>
            <person name="Neiman D."/>
            <person name="Pearson M."/>
            <person name="Priest M."/>
            <person name="Roberts A."/>
            <person name="Saif S."/>
            <person name="Shea T."/>
            <person name="Sisk P."/>
            <person name="Sykes S."/>
            <person name="Wortman J."/>
            <person name="Nusbaum C."/>
            <person name="Birren B."/>
        </authorList>
    </citation>
    <scope>NUCLEOTIDE SEQUENCE [LARGE SCALE GENOMIC DNA]</scope>
    <source>
        <strain evidence="3">race PST-78</strain>
    </source>
</reference>
<proteinExistence type="predicted"/>
<sequence>MKFSTIEPPAIPVVPQQSTSTSTLPIPSYSAHTITPINPTVRPSDRLPPPPLSEGLTQPIGRPSSPSARTSKPASSHWSYVRHDHRLSHPYYRPSLPPRPHSPVGDSLASPFRRIPERHERPRQVSPPRPRFPSPPNVSSAPLRPRSPLMSLPSPPRNMATPPRRMSSPLKMWPSPAPPPIARKWVPPASTEQQLLTRPAPPADMSRPEKPHSPQPCQSPNVQLKESRQNQFEEADSPDTRCSSRMSLDSDFRDPSPAESNSTSPTAPQSPVDHLTSKALTEADRPFTASFSQTTGTLFSDRRGACTDVCEDTSSVSMDLDSSEFDELKSELDELKHDTVNLPDPQPETAMNPKQHHQANIHAEIAFPHSLVDTMSSSDLDAHIPWSDYDESDNGVHVPWSDCDDESEREEAEMTNKVPSAQATEVPEQNEKDELEQVGQTEIRNCPESRSNDDSHEILSTGLNESLKGEPVSDEDDELDGKPLLSDNWWASELGTKDPYQTLSIDSNHPIGSDGDHFWTQMVAQNKLSSH</sequence>
<feature type="region of interest" description="Disordered" evidence="1">
    <location>
        <begin position="386"/>
        <end position="484"/>
    </location>
</feature>
<feature type="compositionally biased region" description="Polar residues" evidence="1">
    <location>
        <begin position="64"/>
        <end position="78"/>
    </location>
</feature>
<comment type="caution">
    <text evidence="2">The sequence shown here is derived from an EMBL/GenBank/DDBJ whole genome shotgun (WGS) entry which is preliminary data.</text>
</comment>
<feature type="compositionally biased region" description="Basic and acidic residues" evidence="1">
    <location>
        <begin position="445"/>
        <end position="457"/>
    </location>
</feature>
<feature type="compositionally biased region" description="Polar residues" evidence="1">
    <location>
        <begin position="215"/>
        <end position="232"/>
    </location>
</feature>
<feature type="region of interest" description="Disordered" evidence="1">
    <location>
        <begin position="1"/>
        <end position="289"/>
    </location>
</feature>
<feature type="compositionally biased region" description="Polar residues" evidence="1">
    <location>
        <begin position="15"/>
        <end position="38"/>
    </location>
</feature>
<gene>
    <name evidence="2" type="ORF">PSTG_08822</name>
</gene>
<dbReference type="AlphaFoldDB" id="A0A0L0VG33"/>
<dbReference type="Proteomes" id="UP000054564">
    <property type="component" value="Unassembled WGS sequence"/>
</dbReference>
<keyword evidence="3" id="KW-1185">Reference proteome</keyword>